<evidence type="ECO:0000256" key="4">
    <source>
        <dbReference type="ARBA" id="ARBA00022927"/>
    </source>
</evidence>
<dbReference type="SMART" id="SM00397">
    <property type="entry name" value="t_SNARE"/>
    <property type="match status" value="1"/>
</dbReference>
<evidence type="ECO:0000256" key="8">
    <source>
        <dbReference type="ARBA" id="ARBA00046280"/>
    </source>
</evidence>
<feature type="region of interest" description="Disordered" evidence="9">
    <location>
        <begin position="1"/>
        <end position="23"/>
    </location>
</feature>
<evidence type="ECO:0000313" key="12">
    <source>
        <dbReference type="WBParaSite" id="SMUV_0001026501-mRNA-1"/>
    </source>
</evidence>
<comment type="subcellular location">
    <subcellularLocation>
        <location evidence="8">Endomembrane system</location>
        <topology evidence="8">Single-pass type IV membrane protein</topology>
    </subcellularLocation>
    <subcellularLocation>
        <location evidence="1">Golgi apparatus membrane</location>
    </subcellularLocation>
</comment>
<evidence type="ECO:0000256" key="7">
    <source>
        <dbReference type="ARBA" id="ARBA00023136"/>
    </source>
</evidence>
<keyword evidence="6" id="KW-0333">Golgi apparatus</keyword>
<keyword evidence="11" id="KW-1185">Reference proteome</keyword>
<feature type="compositionally biased region" description="Polar residues" evidence="9">
    <location>
        <begin position="1"/>
        <end position="14"/>
    </location>
</feature>
<dbReference type="SUPFAM" id="SSF58038">
    <property type="entry name" value="SNARE fusion complex"/>
    <property type="match status" value="1"/>
</dbReference>
<dbReference type="PROSITE" id="PS50192">
    <property type="entry name" value="T_SNARE"/>
    <property type="match status" value="1"/>
</dbReference>
<evidence type="ECO:0000259" key="10">
    <source>
        <dbReference type="PROSITE" id="PS50192"/>
    </source>
</evidence>
<dbReference type="PANTHER" id="PTHR12791">
    <property type="entry name" value="GOLGI SNARE BET1-RELATED"/>
    <property type="match status" value="1"/>
</dbReference>
<evidence type="ECO:0000256" key="9">
    <source>
        <dbReference type="SAM" id="MobiDB-lite"/>
    </source>
</evidence>
<evidence type="ECO:0000256" key="5">
    <source>
        <dbReference type="ARBA" id="ARBA00022989"/>
    </source>
</evidence>
<dbReference type="Proteomes" id="UP000046393">
    <property type="component" value="Unplaced"/>
</dbReference>
<dbReference type="Gene3D" id="1.20.5.110">
    <property type="match status" value="1"/>
</dbReference>
<dbReference type="AlphaFoldDB" id="A0A0N5AZ48"/>
<keyword evidence="5" id="KW-1133">Transmembrane helix</keyword>
<dbReference type="CDD" id="cd15853">
    <property type="entry name" value="SNARE_Bet1"/>
    <property type="match status" value="1"/>
</dbReference>
<accession>A0A0N5AZ48</accession>
<keyword evidence="4" id="KW-0653">Protein transport</keyword>
<protein>
    <submittedName>
        <fullName evidence="12">t-SNARE coiled-coil homology domain-containing protein</fullName>
    </submittedName>
</protein>
<dbReference type="InterPro" id="IPR039899">
    <property type="entry name" value="BET1_SNARE"/>
</dbReference>
<dbReference type="GO" id="GO:0000139">
    <property type="term" value="C:Golgi membrane"/>
    <property type="evidence" value="ECO:0007669"/>
    <property type="project" value="UniProtKB-SubCell"/>
</dbReference>
<feature type="domain" description="T-SNARE coiled-coil homology" evidence="10">
    <location>
        <begin position="20"/>
        <end position="82"/>
    </location>
</feature>
<dbReference type="WBParaSite" id="SMUV_0001026501-mRNA-1">
    <property type="protein sequence ID" value="SMUV_0001026501-mRNA-1"/>
    <property type="gene ID" value="SMUV_0001026501"/>
</dbReference>
<organism evidence="11 12">
    <name type="scientific">Syphacia muris</name>
    <dbReference type="NCBI Taxonomy" id="451379"/>
    <lineage>
        <taxon>Eukaryota</taxon>
        <taxon>Metazoa</taxon>
        <taxon>Ecdysozoa</taxon>
        <taxon>Nematoda</taxon>
        <taxon>Chromadorea</taxon>
        <taxon>Rhabditida</taxon>
        <taxon>Spirurina</taxon>
        <taxon>Oxyuridomorpha</taxon>
        <taxon>Oxyuroidea</taxon>
        <taxon>Oxyuridae</taxon>
        <taxon>Syphacia</taxon>
    </lineage>
</organism>
<evidence type="ECO:0000256" key="2">
    <source>
        <dbReference type="ARBA" id="ARBA00022448"/>
    </source>
</evidence>
<dbReference type="STRING" id="451379.A0A0N5AZ48"/>
<dbReference type="InterPro" id="IPR000727">
    <property type="entry name" value="T_SNARE_dom"/>
</dbReference>
<keyword evidence="7" id="KW-0472">Membrane</keyword>
<evidence type="ECO:0000313" key="11">
    <source>
        <dbReference type="Proteomes" id="UP000046393"/>
    </source>
</evidence>
<sequence>MSYRGSNNGTNSNRYGDPNDFMEQRNDDLVEKLSNKVAALKKITIAIGDDVRDQNRLLNEMDYEFDASKSLLGSTMRRLGIVSKSGGYGICL</sequence>
<keyword evidence="2" id="KW-0813">Transport</keyword>
<evidence type="ECO:0000256" key="1">
    <source>
        <dbReference type="ARBA" id="ARBA00004394"/>
    </source>
</evidence>
<proteinExistence type="predicted"/>
<dbReference type="GO" id="GO:0015031">
    <property type="term" value="P:protein transport"/>
    <property type="evidence" value="ECO:0007669"/>
    <property type="project" value="UniProtKB-KW"/>
</dbReference>
<name>A0A0N5AZ48_9BILA</name>
<evidence type="ECO:0000256" key="3">
    <source>
        <dbReference type="ARBA" id="ARBA00022692"/>
    </source>
</evidence>
<evidence type="ECO:0000256" key="6">
    <source>
        <dbReference type="ARBA" id="ARBA00023034"/>
    </source>
</evidence>
<keyword evidence="3" id="KW-0812">Transmembrane</keyword>
<reference evidence="12" key="1">
    <citation type="submission" date="2017-02" db="UniProtKB">
        <authorList>
            <consortium name="WormBaseParasite"/>
        </authorList>
    </citation>
    <scope>IDENTIFICATION</scope>
</reference>